<keyword evidence="3" id="KW-1185">Reference proteome</keyword>
<name>A0A9J6G9V9_HAELO</name>
<dbReference type="AlphaFoldDB" id="A0A9J6G9V9"/>
<feature type="coiled-coil region" evidence="1">
    <location>
        <begin position="41"/>
        <end position="68"/>
    </location>
</feature>
<accession>A0A9J6G9V9</accession>
<organism evidence="2 3">
    <name type="scientific">Haemaphysalis longicornis</name>
    <name type="common">Bush tick</name>
    <dbReference type="NCBI Taxonomy" id="44386"/>
    <lineage>
        <taxon>Eukaryota</taxon>
        <taxon>Metazoa</taxon>
        <taxon>Ecdysozoa</taxon>
        <taxon>Arthropoda</taxon>
        <taxon>Chelicerata</taxon>
        <taxon>Arachnida</taxon>
        <taxon>Acari</taxon>
        <taxon>Parasitiformes</taxon>
        <taxon>Ixodida</taxon>
        <taxon>Ixodoidea</taxon>
        <taxon>Ixodidae</taxon>
        <taxon>Haemaphysalinae</taxon>
        <taxon>Haemaphysalis</taxon>
    </lineage>
</organism>
<dbReference type="OrthoDB" id="5870662at2759"/>
<gene>
    <name evidence="2" type="ORF">HPB48_018768</name>
</gene>
<dbReference type="VEuPathDB" id="VectorBase:HLOH_041194"/>
<dbReference type="EMBL" id="JABSTR010000007">
    <property type="protein sequence ID" value="KAH9375206.1"/>
    <property type="molecule type" value="Genomic_DNA"/>
</dbReference>
<dbReference type="Proteomes" id="UP000821853">
    <property type="component" value="Chromosome 5"/>
</dbReference>
<evidence type="ECO:0000256" key="1">
    <source>
        <dbReference type="SAM" id="Coils"/>
    </source>
</evidence>
<sequence length="149" mass="17631">MGILNHKNEECVQDPVLTEFKRKIRRKDETYPVCLPCNSNALELYCNLKEAKDRLGKLTRRLQKNEEIPIRYDATIREYVENNFAELATTQEAAGPGYYLPHRAVVRSTGIQPRLELSLTRHPVHLENCHRMKCYFLVRTRIHRYFPLF</sequence>
<comment type="caution">
    <text evidence="2">The sequence shown here is derived from an EMBL/GenBank/DDBJ whole genome shotgun (WGS) entry which is preliminary data.</text>
</comment>
<keyword evidence="1" id="KW-0175">Coiled coil</keyword>
<evidence type="ECO:0000313" key="3">
    <source>
        <dbReference type="Proteomes" id="UP000821853"/>
    </source>
</evidence>
<protein>
    <submittedName>
        <fullName evidence="2">Uncharacterized protein</fullName>
    </submittedName>
</protein>
<proteinExistence type="predicted"/>
<reference evidence="2 3" key="1">
    <citation type="journal article" date="2020" name="Cell">
        <title>Large-Scale Comparative Analyses of Tick Genomes Elucidate Their Genetic Diversity and Vector Capacities.</title>
        <authorList>
            <consortium name="Tick Genome and Microbiome Consortium (TIGMIC)"/>
            <person name="Jia N."/>
            <person name="Wang J."/>
            <person name="Shi W."/>
            <person name="Du L."/>
            <person name="Sun Y."/>
            <person name="Zhan W."/>
            <person name="Jiang J.F."/>
            <person name="Wang Q."/>
            <person name="Zhang B."/>
            <person name="Ji P."/>
            <person name="Bell-Sakyi L."/>
            <person name="Cui X.M."/>
            <person name="Yuan T.T."/>
            <person name="Jiang B.G."/>
            <person name="Yang W.F."/>
            <person name="Lam T.T."/>
            <person name="Chang Q.C."/>
            <person name="Ding S.J."/>
            <person name="Wang X.J."/>
            <person name="Zhu J.G."/>
            <person name="Ruan X.D."/>
            <person name="Zhao L."/>
            <person name="Wei J.T."/>
            <person name="Ye R.Z."/>
            <person name="Que T.C."/>
            <person name="Du C.H."/>
            <person name="Zhou Y.H."/>
            <person name="Cheng J.X."/>
            <person name="Dai P.F."/>
            <person name="Guo W.B."/>
            <person name="Han X.H."/>
            <person name="Huang E.J."/>
            <person name="Li L.F."/>
            <person name="Wei W."/>
            <person name="Gao Y.C."/>
            <person name="Liu J.Z."/>
            <person name="Shao H.Z."/>
            <person name="Wang X."/>
            <person name="Wang C.C."/>
            <person name="Yang T.C."/>
            <person name="Huo Q.B."/>
            <person name="Li W."/>
            <person name="Chen H.Y."/>
            <person name="Chen S.E."/>
            <person name="Zhou L.G."/>
            <person name="Ni X.B."/>
            <person name="Tian J.H."/>
            <person name="Sheng Y."/>
            <person name="Liu T."/>
            <person name="Pan Y.S."/>
            <person name="Xia L.Y."/>
            <person name="Li J."/>
            <person name="Zhao F."/>
            <person name="Cao W.C."/>
        </authorList>
    </citation>
    <scope>NUCLEOTIDE SEQUENCE [LARGE SCALE GENOMIC DNA]</scope>
    <source>
        <strain evidence="2">HaeL-2018</strain>
    </source>
</reference>
<evidence type="ECO:0000313" key="2">
    <source>
        <dbReference type="EMBL" id="KAH9375206.1"/>
    </source>
</evidence>